<dbReference type="AlphaFoldDB" id="C7Q8Z9"/>
<dbReference type="RefSeq" id="WP_012787612.1">
    <property type="nucleotide sequence ID" value="NC_013131.1"/>
</dbReference>
<evidence type="ECO:0000313" key="2">
    <source>
        <dbReference type="EMBL" id="ACU72319.1"/>
    </source>
</evidence>
<accession>C7Q8Z9</accession>
<proteinExistence type="predicted"/>
<keyword evidence="2" id="KW-0378">Hydrolase</keyword>
<organism evidence="2 3">
    <name type="scientific">Catenulispora acidiphila (strain DSM 44928 / JCM 14897 / NBRC 102108 / NRRL B-24433 / ID139908)</name>
    <dbReference type="NCBI Taxonomy" id="479433"/>
    <lineage>
        <taxon>Bacteria</taxon>
        <taxon>Bacillati</taxon>
        <taxon>Actinomycetota</taxon>
        <taxon>Actinomycetes</taxon>
        <taxon>Catenulisporales</taxon>
        <taxon>Catenulisporaceae</taxon>
        <taxon>Catenulispora</taxon>
    </lineage>
</organism>
<dbReference type="GO" id="GO:0004180">
    <property type="term" value="F:carboxypeptidase activity"/>
    <property type="evidence" value="ECO:0007669"/>
    <property type="project" value="UniProtKB-KW"/>
</dbReference>
<dbReference type="Proteomes" id="UP000000851">
    <property type="component" value="Chromosome"/>
</dbReference>
<evidence type="ECO:0000256" key="1">
    <source>
        <dbReference type="SAM" id="MobiDB-lite"/>
    </source>
</evidence>
<gene>
    <name evidence="2" type="ordered locus">Caci_3413</name>
</gene>
<protein>
    <submittedName>
        <fullName evidence="2">Carboxypeptidase</fullName>
    </submittedName>
</protein>
<feature type="region of interest" description="Disordered" evidence="1">
    <location>
        <begin position="1"/>
        <end position="21"/>
    </location>
</feature>
<name>C7Q8Z9_CATAD</name>
<sequence precursor="true">MSPTSTTRHDKPKGARSGGARRALVAAVTVPITAAVLFGQGTAFAAENAENAGGATTATAANRPLDAADQQIAKNLDARVQDSRGTSWAASTASR</sequence>
<dbReference type="InParanoid" id="C7Q8Z9"/>
<dbReference type="EMBL" id="CP001700">
    <property type="protein sequence ID" value="ACU72319.1"/>
    <property type="molecule type" value="Genomic_DNA"/>
</dbReference>
<dbReference type="HOGENOM" id="CLU_2367708_0_0_11"/>
<evidence type="ECO:0000313" key="3">
    <source>
        <dbReference type="Proteomes" id="UP000000851"/>
    </source>
</evidence>
<keyword evidence="2" id="KW-0645">Protease</keyword>
<keyword evidence="2" id="KW-0121">Carboxypeptidase</keyword>
<keyword evidence="3" id="KW-1185">Reference proteome</keyword>
<dbReference type="KEGG" id="cai:Caci_3413"/>
<reference evidence="2 3" key="1">
    <citation type="journal article" date="2009" name="Stand. Genomic Sci.">
        <title>Complete genome sequence of Catenulispora acidiphila type strain (ID 139908).</title>
        <authorList>
            <person name="Copeland A."/>
            <person name="Lapidus A."/>
            <person name="Glavina Del Rio T."/>
            <person name="Nolan M."/>
            <person name="Lucas S."/>
            <person name="Chen F."/>
            <person name="Tice H."/>
            <person name="Cheng J.F."/>
            <person name="Bruce D."/>
            <person name="Goodwin L."/>
            <person name="Pitluck S."/>
            <person name="Mikhailova N."/>
            <person name="Pati A."/>
            <person name="Ivanova N."/>
            <person name="Mavromatis K."/>
            <person name="Chen A."/>
            <person name="Palaniappan K."/>
            <person name="Chain P."/>
            <person name="Land M."/>
            <person name="Hauser L."/>
            <person name="Chang Y.J."/>
            <person name="Jeffries C.D."/>
            <person name="Chertkov O."/>
            <person name="Brettin T."/>
            <person name="Detter J.C."/>
            <person name="Han C."/>
            <person name="Ali Z."/>
            <person name="Tindall B.J."/>
            <person name="Goker M."/>
            <person name="Bristow J."/>
            <person name="Eisen J.A."/>
            <person name="Markowitz V."/>
            <person name="Hugenholtz P."/>
            <person name="Kyrpides N.C."/>
            <person name="Klenk H.P."/>
        </authorList>
    </citation>
    <scope>NUCLEOTIDE SEQUENCE [LARGE SCALE GENOMIC DNA]</scope>
    <source>
        <strain evidence="3">DSM 44928 / JCM 14897 / NBRC 102108 / NRRL B-24433 / ID139908</strain>
    </source>
</reference>